<comment type="caution">
    <text evidence="15">The sequence shown here is derived from an EMBL/GenBank/DDBJ whole genome shotgun (WGS) entry which is preliminary data.</text>
</comment>
<organism evidence="15 16">
    <name type="scientific">Ladona fulva</name>
    <name type="common">Scarce chaser dragonfly</name>
    <name type="synonym">Libellula fulva</name>
    <dbReference type="NCBI Taxonomy" id="123851"/>
    <lineage>
        <taxon>Eukaryota</taxon>
        <taxon>Metazoa</taxon>
        <taxon>Ecdysozoa</taxon>
        <taxon>Arthropoda</taxon>
        <taxon>Hexapoda</taxon>
        <taxon>Insecta</taxon>
        <taxon>Pterygota</taxon>
        <taxon>Palaeoptera</taxon>
        <taxon>Odonata</taxon>
        <taxon>Epiprocta</taxon>
        <taxon>Anisoptera</taxon>
        <taxon>Libelluloidea</taxon>
        <taxon>Libellulidae</taxon>
        <taxon>Ladona</taxon>
    </lineage>
</organism>
<comment type="subunit">
    <text evidence="4">Oligomeric complex that consists of at least the alpha, beta, beta', gamma, delta, epsilon and zeta subunits.</text>
</comment>
<reference evidence="15" key="2">
    <citation type="submission" date="2017-10" db="EMBL/GenBank/DDBJ databases">
        <title>Ladona fulva Genome sequencing and assembly.</title>
        <authorList>
            <person name="Murali S."/>
            <person name="Richards S."/>
            <person name="Bandaranaike D."/>
            <person name="Bellair M."/>
            <person name="Blankenburg K."/>
            <person name="Chao H."/>
            <person name="Dinh H."/>
            <person name="Doddapaneni H."/>
            <person name="Dugan-Rocha S."/>
            <person name="Elkadiri S."/>
            <person name="Gnanaolivu R."/>
            <person name="Hernandez B."/>
            <person name="Skinner E."/>
            <person name="Javaid M."/>
            <person name="Lee S."/>
            <person name="Li M."/>
            <person name="Ming W."/>
            <person name="Munidasa M."/>
            <person name="Muniz J."/>
            <person name="Nguyen L."/>
            <person name="Hughes D."/>
            <person name="Osuji N."/>
            <person name="Pu L.-L."/>
            <person name="Puazo M."/>
            <person name="Qu C."/>
            <person name="Quiroz J."/>
            <person name="Raj R."/>
            <person name="Weissenberger G."/>
            <person name="Xin Y."/>
            <person name="Zou X."/>
            <person name="Han Y."/>
            <person name="Worley K."/>
            <person name="Muzny D."/>
            <person name="Gibbs R."/>
        </authorList>
    </citation>
    <scope>NUCLEOTIDE SEQUENCE</scope>
    <source>
        <strain evidence="15">Sampled in the wild</strain>
    </source>
</reference>
<evidence type="ECO:0000256" key="14">
    <source>
        <dbReference type="PIRNR" id="PIRNR016478"/>
    </source>
</evidence>
<evidence type="ECO:0000256" key="6">
    <source>
        <dbReference type="ARBA" id="ARBA00022448"/>
    </source>
</evidence>
<evidence type="ECO:0000256" key="10">
    <source>
        <dbReference type="ARBA" id="ARBA00023034"/>
    </source>
</evidence>
<evidence type="ECO:0000256" key="9">
    <source>
        <dbReference type="ARBA" id="ARBA00022927"/>
    </source>
</evidence>
<reference evidence="15" key="1">
    <citation type="submission" date="2013-04" db="EMBL/GenBank/DDBJ databases">
        <authorList>
            <person name="Qu J."/>
            <person name="Murali S.C."/>
            <person name="Bandaranaike D."/>
            <person name="Bellair M."/>
            <person name="Blankenburg K."/>
            <person name="Chao H."/>
            <person name="Dinh H."/>
            <person name="Doddapaneni H."/>
            <person name="Downs B."/>
            <person name="Dugan-Rocha S."/>
            <person name="Elkadiri S."/>
            <person name="Gnanaolivu R.D."/>
            <person name="Hernandez B."/>
            <person name="Javaid M."/>
            <person name="Jayaseelan J.C."/>
            <person name="Lee S."/>
            <person name="Li M."/>
            <person name="Ming W."/>
            <person name="Munidasa M."/>
            <person name="Muniz J."/>
            <person name="Nguyen L."/>
            <person name="Ongeri F."/>
            <person name="Osuji N."/>
            <person name="Pu L.-L."/>
            <person name="Puazo M."/>
            <person name="Qu C."/>
            <person name="Quiroz J."/>
            <person name="Raj R."/>
            <person name="Weissenberger G."/>
            <person name="Xin Y."/>
            <person name="Zou X."/>
            <person name="Han Y."/>
            <person name="Richards S."/>
            <person name="Worley K."/>
            <person name="Muzny D."/>
            <person name="Gibbs R."/>
        </authorList>
    </citation>
    <scope>NUCLEOTIDE SEQUENCE</scope>
    <source>
        <strain evidence="15">Sampled in the wild</strain>
    </source>
</reference>
<dbReference type="PANTHER" id="PTHR10805:SF0">
    <property type="entry name" value="COATOMER SUBUNIT EPSILON"/>
    <property type="match status" value="1"/>
</dbReference>
<name>A0A8K0NV73_LADFU</name>
<dbReference type="GO" id="GO:0015031">
    <property type="term" value="P:protein transport"/>
    <property type="evidence" value="ECO:0007669"/>
    <property type="project" value="UniProtKB-UniRule"/>
</dbReference>
<dbReference type="Gene3D" id="1.25.40.10">
    <property type="entry name" value="Tetratricopeptide repeat domain"/>
    <property type="match status" value="1"/>
</dbReference>
<evidence type="ECO:0000256" key="13">
    <source>
        <dbReference type="ARBA" id="ARBA00025582"/>
    </source>
</evidence>
<dbReference type="AlphaFoldDB" id="A0A8K0NV73"/>
<evidence type="ECO:0000256" key="7">
    <source>
        <dbReference type="ARBA" id="ARBA00022490"/>
    </source>
</evidence>
<dbReference type="GO" id="GO:0006890">
    <property type="term" value="P:retrograde vesicle-mediated transport, Golgi to endoplasmic reticulum"/>
    <property type="evidence" value="ECO:0007669"/>
    <property type="project" value="UniProtKB-UniRule"/>
</dbReference>
<evidence type="ECO:0000313" key="15">
    <source>
        <dbReference type="EMBL" id="KAG8223146.1"/>
    </source>
</evidence>
<dbReference type="GO" id="GO:0006888">
    <property type="term" value="P:endoplasmic reticulum to Golgi vesicle-mediated transport"/>
    <property type="evidence" value="ECO:0007669"/>
    <property type="project" value="TreeGrafter"/>
</dbReference>
<dbReference type="InterPro" id="IPR006822">
    <property type="entry name" value="Coatomer_esu"/>
</dbReference>
<dbReference type="SMART" id="SM00028">
    <property type="entry name" value="TPR"/>
    <property type="match status" value="1"/>
</dbReference>
<dbReference type="OrthoDB" id="310217at2759"/>
<comment type="function">
    <text evidence="13 14">The coatomer is a cytosolic protein complex that binds to dilysine motifs and reversibly associates with Golgi non-clathrin-coated vesicles, which further mediate biosynthetic protein transport from the ER, via the Golgi up to the trans Golgi network. The coatomer complex is required for budding from Golgi membranes, and is essential for the retrograde Golgi-to-ER transport of dilysine-tagged proteins.</text>
</comment>
<dbReference type="GO" id="GO:0000139">
    <property type="term" value="C:Golgi membrane"/>
    <property type="evidence" value="ECO:0007669"/>
    <property type="project" value="UniProtKB-SubCell"/>
</dbReference>
<gene>
    <name evidence="15" type="ORF">J437_LFUL000569</name>
</gene>
<dbReference type="GO" id="GO:0006891">
    <property type="term" value="P:intra-Golgi vesicle-mediated transport"/>
    <property type="evidence" value="ECO:0007669"/>
    <property type="project" value="TreeGrafter"/>
</dbReference>
<evidence type="ECO:0000256" key="2">
    <source>
        <dbReference type="ARBA" id="ARBA00004347"/>
    </source>
</evidence>
<keyword evidence="16" id="KW-1185">Reference proteome</keyword>
<dbReference type="FunFam" id="1.25.40.10:FF:000140">
    <property type="entry name" value="Coatomer subunit epsilon"/>
    <property type="match status" value="1"/>
</dbReference>
<evidence type="ECO:0000256" key="5">
    <source>
        <dbReference type="ARBA" id="ARBA00015828"/>
    </source>
</evidence>
<keyword evidence="12 14" id="KW-0968">Cytoplasmic vesicle</keyword>
<protein>
    <recommendedName>
        <fullName evidence="5 14">Coatomer subunit epsilon</fullName>
    </recommendedName>
</protein>
<dbReference type="InterPro" id="IPR019734">
    <property type="entry name" value="TPR_rpt"/>
</dbReference>
<sequence>MARQQGEVDELFDVKNSFCIGNYQQCINDAQNLKVSSPEAQLQRDIYLYASYIAQRKYRVVLDEIHGAAAAELQSIKLLAQYFSNPSARVEIVNSLDKKVSGNLNFGDHIFLLTAAAMYYHEQNYESALRVLHQSEHIACLAFQVVIYLKMDRVDLARKELKSMQEKDDDATITQLAQAWVNIAMGGEKFQDAFYIFQEMIDKYASTPLLLNGQATCFIGQGKYKEAEAALQEAIDKDSNDPSTLINMIVLSQHMGKPPEVSNRYLSQLKDSNAEHPFVVDYTQKEQEFDRLQKIYAPA</sequence>
<evidence type="ECO:0000256" key="8">
    <source>
        <dbReference type="ARBA" id="ARBA00022892"/>
    </source>
</evidence>
<dbReference type="Proteomes" id="UP000792457">
    <property type="component" value="Unassembled WGS sequence"/>
</dbReference>
<dbReference type="EMBL" id="KZ308153">
    <property type="protein sequence ID" value="KAG8223146.1"/>
    <property type="molecule type" value="Genomic_DNA"/>
</dbReference>
<keyword evidence="7 14" id="KW-0963">Cytoplasm</keyword>
<comment type="similarity">
    <text evidence="3 14">Belongs to the COPE family.</text>
</comment>
<evidence type="ECO:0000256" key="11">
    <source>
        <dbReference type="ARBA" id="ARBA00023136"/>
    </source>
</evidence>
<evidence type="ECO:0000256" key="4">
    <source>
        <dbReference type="ARBA" id="ARBA00011775"/>
    </source>
</evidence>
<evidence type="ECO:0000256" key="3">
    <source>
        <dbReference type="ARBA" id="ARBA00008827"/>
    </source>
</evidence>
<accession>A0A8K0NV73</accession>
<keyword evidence="8 14" id="KW-0931">ER-Golgi transport</keyword>
<dbReference type="Pfam" id="PF04733">
    <property type="entry name" value="Coatomer_E"/>
    <property type="match status" value="1"/>
</dbReference>
<dbReference type="GO" id="GO:0030126">
    <property type="term" value="C:COPI vesicle coat"/>
    <property type="evidence" value="ECO:0007669"/>
    <property type="project" value="TreeGrafter"/>
</dbReference>
<keyword evidence="6 14" id="KW-0813">Transport</keyword>
<dbReference type="InterPro" id="IPR011990">
    <property type="entry name" value="TPR-like_helical_dom_sf"/>
</dbReference>
<comment type="subcellular location">
    <subcellularLocation>
        <location evidence="2">Cytoplasmic vesicle</location>
        <location evidence="2">COPI-coated vesicle membrane</location>
        <topology evidence="2">Peripheral membrane protein</topology>
        <orientation evidence="2">Cytoplasmic side</orientation>
    </subcellularLocation>
    <subcellularLocation>
        <location evidence="1">Golgi apparatus membrane</location>
        <topology evidence="1">Peripheral membrane protein</topology>
        <orientation evidence="1">Cytoplasmic side</orientation>
    </subcellularLocation>
</comment>
<dbReference type="SUPFAM" id="SSF48452">
    <property type="entry name" value="TPR-like"/>
    <property type="match status" value="1"/>
</dbReference>
<evidence type="ECO:0000256" key="1">
    <source>
        <dbReference type="ARBA" id="ARBA00004255"/>
    </source>
</evidence>
<evidence type="ECO:0000313" key="16">
    <source>
        <dbReference type="Proteomes" id="UP000792457"/>
    </source>
</evidence>
<evidence type="ECO:0000256" key="12">
    <source>
        <dbReference type="ARBA" id="ARBA00023329"/>
    </source>
</evidence>
<proteinExistence type="inferred from homology"/>
<dbReference type="GO" id="GO:0005198">
    <property type="term" value="F:structural molecule activity"/>
    <property type="evidence" value="ECO:0007669"/>
    <property type="project" value="UniProtKB-UniRule"/>
</dbReference>
<keyword evidence="11 14" id="KW-0472">Membrane</keyword>
<keyword evidence="9 14" id="KW-0653">Protein transport</keyword>
<dbReference type="PANTHER" id="PTHR10805">
    <property type="entry name" value="COATOMER SUBUNIT EPSILON"/>
    <property type="match status" value="1"/>
</dbReference>
<dbReference type="PIRSF" id="PIRSF016478">
    <property type="entry name" value="Coatomer_esu"/>
    <property type="match status" value="1"/>
</dbReference>
<keyword evidence="10 14" id="KW-0333">Golgi apparatus</keyword>